<gene>
    <name evidence="1" type="ORF">EV182_008121</name>
</gene>
<organism evidence="1 2">
    <name type="scientific">Spiromyces aspiralis</name>
    <dbReference type="NCBI Taxonomy" id="68401"/>
    <lineage>
        <taxon>Eukaryota</taxon>
        <taxon>Fungi</taxon>
        <taxon>Fungi incertae sedis</taxon>
        <taxon>Zoopagomycota</taxon>
        <taxon>Kickxellomycotina</taxon>
        <taxon>Kickxellomycetes</taxon>
        <taxon>Kickxellales</taxon>
        <taxon>Kickxellaceae</taxon>
        <taxon>Spiromyces</taxon>
    </lineage>
</organism>
<sequence length="217" mass="23666">FKDKKEKPMGGMNRDEYDENAELQDNIFIFQLPRIIPQFSLPHEGQTKILAQDGEAKGKTADKRTEIGTKSSGTAEADCDEVNVKREQVPDTPSSEVGKENMTVDGDVKPKIEATDGVITTKEPKSTTTINLEDDDGNNNKGEDTKSGADANAENTAKTEGQIGTLKLYKSGKVKLDIGGILFDITAGSECHFVQKLVALDTKKRQAFALGNITKRF</sequence>
<protein>
    <submittedName>
        <fullName evidence="1">Uncharacterized protein</fullName>
    </submittedName>
</protein>
<accession>A0ACC1H9I9</accession>
<evidence type="ECO:0000313" key="2">
    <source>
        <dbReference type="Proteomes" id="UP001145114"/>
    </source>
</evidence>
<dbReference type="Proteomes" id="UP001145114">
    <property type="component" value="Unassembled WGS sequence"/>
</dbReference>
<keyword evidence="2" id="KW-1185">Reference proteome</keyword>
<name>A0ACC1H9I9_9FUNG</name>
<proteinExistence type="predicted"/>
<dbReference type="EMBL" id="JAMZIH010009185">
    <property type="protein sequence ID" value="KAJ1670574.1"/>
    <property type="molecule type" value="Genomic_DNA"/>
</dbReference>
<feature type="non-terminal residue" evidence="1">
    <location>
        <position position="217"/>
    </location>
</feature>
<reference evidence="1" key="1">
    <citation type="submission" date="2022-06" db="EMBL/GenBank/DDBJ databases">
        <title>Phylogenomic reconstructions and comparative analyses of Kickxellomycotina fungi.</title>
        <authorList>
            <person name="Reynolds N.K."/>
            <person name="Stajich J.E."/>
            <person name="Barry K."/>
            <person name="Grigoriev I.V."/>
            <person name="Crous P."/>
            <person name="Smith M.E."/>
        </authorList>
    </citation>
    <scope>NUCLEOTIDE SEQUENCE</scope>
    <source>
        <strain evidence="1">RSA 2271</strain>
    </source>
</reference>
<comment type="caution">
    <text evidence="1">The sequence shown here is derived from an EMBL/GenBank/DDBJ whole genome shotgun (WGS) entry which is preliminary data.</text>
</comment>
<evidence type="ECO:0000313" key="1">
    <source>
        <dbReference type="EMBL" id="KAJ1670574.1"/>
    </source>
</evidence>
<feature type="non-terminal residue" evidence="1">
    <location>
        <position position="1"/>
    </location>
</feature>